<feature type="compositionally biased region" description="Basic and acidic residues" evidence="1">
    <location>
        <begin position="193"/>
        <end position="202"/>
    </location>
</feature>
<comment type="caution">
    <text evidence="3">The sequence shown here is derived from an EMBL/GenBank/DDBJ whole genome shotgun (WGS) entry which is preliminary data.</text>
</comment>
<keyword evidence="2" id="KW-0472">Membrane</keyword>
<reference evidence="3 4" key="1">
    <citation type="journal article" date="2016" name="Nat. Commun.">
        <title>Thousands of microbial genomes shed light on interconnected biogeochemical processes in an aquifer system.</title>
        <authorList>
            <person name="Anantharaman K."/>
            <person name="Brown C.T."/>
            <person name="Hug L.A."/>
            <person name="Sharon I."/>
            <person name="Castelle C.J."/>
            <person name="Probst A.J."/>
            <person name="Thomas B.C."/>
            <person name="Singh A."/>
            <person name="Wilkins M.J."/>
            <person name="Karaoz U."/>
            <person name="Brodie E.L."/>
            <person name="Williams K.H."/>
            <person name="Hubbard S.S."/>
            <person name="Banfield J.F."/>
        </authorList>
    </citation>
    <scope>NUCLEOTIDE SEQUENCE [LARGE SCALE GENOMIC DNA]</scope>
</reference>
<feature type="region of interest" description="Disordered" evidence="1">
    <location>
        <begin position="191"/>
        <end position="227"/>
    </location>
</feature>
<organism evidence="3 4">
    <name type="scientific">Candidatus Wildermuthbacteria bacterium RIFCSPHIGHO2_02_FULL_47_17</name>
    <dbReference type="NCBI Taxonomy" id="1802452"/>
    <lineage>
        <taxon>Bacteria</taxon>
        <taxon>Candidatus Wildermuthiibacteriota</taxon>
    </lineage>
</organism>
<accession>A0A1G2R5J9</accession>
<protein>
    <submittedName>
        <fullName evidence="3">Uncharacterized protein</fullName>
    </submittedName>
</protein>
<evidence type="ECO:0000313" key="4">
    <source>
        <dbReference type="Proteomes" id="UP000179258"/>
    </source>
</evidence>
<dbReference type="EMBL" id="MHTX01000022">
    <property type="protein sequence ID" value="OHA68106.1"/>
    <property type="molecule type" value="Genomic_DNA"/>
</dbReference>
<evidence type="ECO:0000256" key="1">
    <source>
        <dbReference type="SAM" id="MobiDB-lite"/>
    </source>
</evidence>
<evidence type="ECO:0000313" key="3">
    <source>
        <dbReference type="EMBL" id="OHA68106.1"/>
    </source>
</evidence>
<keyword evidence="2" id="KW-1133">Transmembrane helix</keyword>
<proteinExistence type="predicted"/>
<name>A0A1G2R5J9_9BACT</name>
<gene>
    <name evidence="3" type="ORF">A3D59_00905</name>
</gene>
<dbReference type="AlphaFoldDB" id="A0A1G2R5J9"/>
<dbReference type="Proteomes" id="UP000179258">
    <property type="component" value="Unassembled WGS sequence"/>
</dbReference>
<evidence type="ECO:0000256" key="2">
    <source>
        <dbReference type="SAM" id="Phobius"/>
    </source>
</evidence>
<feature type="transmembrane region" description="Helical" evidence="2">
    <location>
        <begin position="18"/>
        <end position="36"/>
    </location>
</feature>
<keyword evidence="2" id="KW-0812">Transmembrane</keyword>
<sequence>MNNSFKISLLLSSKVWRYARWPLAAILLLFIGLIIYRVPAVMEQRRTDEQIVKIRATKLTLDDVMGVNLPPSPDPALVDATVAGIDANQNGIRDDVELAIFEAYPDSAKTRAALLQYALVRQMELTQELVNSGTVTTVAEQDARANDCLGNLVVFFLVPSPTDSVPSGVVAERIEKIDTLKEFINSEQFNTPTREKAQKDFYRGNLRSYGTPTDEPVCDIDPSSLPD</sequence>